<keyword evidence="6" id="KW-0804">Transcription</keyword>
<dbReference type="InterPro" id="IPR025662">
    <property type="entry name" value="Sigma_54_int_dom_ATP-bd_1"/>
</dbReference>
<evidence type="ECO:0000256" key="2">
    <source>
        <dbReference type="ARBA" id="ARBA00022840"/>
    </source>
</evidence>
<protein>
    <submittedName>
        <fullName evidence="10">Transcriptional regulator, NifA subfamily, Fis Family</fullName>
    </submittedName>
</protein>
<dbReference type="PANTHER" id="PTHR32071">
    <property type="entry name" value="TRANSCRIPTIONAL REGULATORY PROTEIN"/>
    <property type="match status" value="1"/>
</dbReference>
<dbReference type="GO" id="GO:0005524">
    <property type="term" value="F:ATP binding"/>
    <property type="evidence" value="ECO:0007669"/>
    <property type="project" value="UniProtKB-KW"/>
</dbReference>
<dbReference type="PROSITE" id="PS50045">
    <property type="entry name" value="SIGMA54_INTERACT_4"/>
    <property type="match status" value="1"/>
</dbReference>
<dbReference type="AlphaFoldDB" id="D3RSS1"/>
<dbReference type="eggNOG" id="COG3829">
    <property type="taxonomic scope" value="Bacteria"/>
</dbReference>
<organism evidence="10 11">
    <name type="scientific">Allochromatium vinosum (strain ATCC 17899 / DSM 180 / NBRC 103801 / NCIMB 10441 / D)</name>
    <name type="common">Chromatium vinosum</name>
    <dbReference type="NCBI Taxonomy" id="572477"/>
    <lineage>
        <taxon>Bacteria</taxon>
        <taxon>Pseudomonadati</taxon>
        <taxon>Pseudomonadota</taxon>
        <taxon>Gammaproteobacteria</taxon>
        <taxon>Chromatiales</taxon>
        <taxon>Chromatiaceae</taxon>
        <taxon>Allochromatium</taxon>
    </lineage>
</organism>
<dbReference type="InterPro" id="IPR003593">
    <property type="entry name" value="AAA+_ATPase"/>
</dbReference>
<dbReference type="InterPro" id="IPR009057">
    <property type="entry name" value="Homeodomain-like_sf"/>
</dbReference>
<dbReference type="STRING" id="572477.Alvin_1291"/>
<proteinExistence type="predicted"/>
<feature type="compositionally biased region" description="Polar residues" evidence="8">
    <location>
        <begin position="1"/>
        <end position="12"/>
    </location>
</feature>
<evidence type="ECO:0000256" key="5">
    <source>
        <dbReference type="ARBA" id="ARBA00023159"/>
    </source>
</evidence>
<dbReference type="Gene3D" id="3.40.50.300">
    <property type="entry name" value="P-loop containing nucleotide triphosphate hydrolases"/>
    <property type="match status" value="1"/>
</dbReference>
<dbReference type="Gene3D" id="3.30.450.40">
    <property type="match status" value="1"/>
</dbReference>
<sequence>MTKNANPGSGITSDAARPASGVPPFMVDRRRPSNATEVSLAERLAFERLLGDLSALFANLPPERVIAEIEAALARLVDFLGFDRSSFGEFRDEDSPIEVLCSVARNGIETTPLGVGLPLPWYFGALRSGQLLVLPDLPADLPPEAEIEAEFSRQSGLRSNLSIPLRVGGRVMGVIAFSAFHRTRAWPEDLIVRLKIVGEVFAQALARSRRETELAAALAEITRLKERLEAENSYLRQSGCARPAQMLASRSPRFNQVLDEIAQAAPTNATVLLLGETGTGKEVLADTLHALSQRRERPLIKVNCAALPASLIETELFGREKGAYTGALARQPGRFELADGGSLFLDEVGELPLELQAKLLRVLQDGVFERVGGTRTIRVDVRLIAATNRNLARAVQAGGFREDLFYRLNVFPVTLPPLRERREDIPWLAWEFIKHFSDSMGKPIEHVAEDSMQALLDYHWPGNVRELRNLIERAMILARGPTLHVALECAPATTTRPTATDTLADNERAHILQILEQTHWRIRGAGGAAERLGLKPTTLESRMKRLGLSRSG</sequence>
<dbReference type="PROSITE" id="PS00676">
    <property type="entry name" value="SIGMA54_INTERACT_2"/>
    <property type="match status" value="1"/>
</dbReference>
<dbReference type="InterPro" id="IPR002197">
    <property type="entry name" value="HTH_Fis"/>
</dbReference>
<keyword evidence="5" id="KW-0010">Activator</keyword>
<evidence type="ECO:0000256" key="6">
    <source>
        <dbReference type="ARBA" id="ARBA00023163"/>
    </source>
</evidence>
<dbReference type="InterPro" id="IPR025943">
    <property type="entry name" value="Sigma_54_int_dom_ATP-bd_2"/>
</dbReference>
<evidence type="ECO:0000256" key="3">
    <source>
        <dbReference type="ARBA" id="ARBA00023015"/>
    </source>
</evidence>
<evidence type="ECO:0000313" key="10">
    <source>
        <dbReference type="EMBL" id="ADC62230.1"/>
    </source>
</evidence>
<dbReference type="SUPFAM" id="SSF55781">
    <property type="entry name" value="GAF domain-like"/>
    <property type="match status" value="1"/>
</dbReference>
<dbReference type="FunFam" id="3.40.50.300:FF:000006">
    <property type="entry name" value="DNA-binding transcriptional regulator NtrC"/>
    <property type="match status" value="1"/>
</dbReference>
<dbReference type="OrthoDB" id="9804019at2"/>
<dbReference type="Pfam" id="PF01590">
    <property type="entry name" value="GAF"/>
    <property type="match status" value="1"/>
</dbReference>
<dbReference type="GO" id="GO:0006355">
    <property type="term" value="P:regulation of DNA-templated transcription"/>
    <property type="evidence" value="ECO:0007669"/>
    <property type="project" value="InterPro"/>
</dbReference>
<keyword evidence="7" id="KW-0175">Coiled coil</keyword>
<keyword evidence="4" id="KW-0238">DNA-binding</keyword>
<keyword evidence="3" id="KW-0805">Transcription regulation</keyword>
<dbReference type="InterPro" id="IPR027417">
    <property type="entry name" value="P-loop_NTPase"/>
</dbReference>
<evidence type="ECO:0000259" key="9">
    <source>
        <dbReference type="PROSITE" id="PS50045"/>
    </source>
</evidence>
<evidence type="ECO:0000313" key="11">
    <source>
        <dbReference type="Proteomes" id="UP000001441"/>
    </source>
</evidence>
<dbReference type="Proteomes" id="UP000001441">
    <property type="component" value="Chromosome"/>
</dbReference>
<evidence type="ECO:0000256" key="7">
    <source>
        <dbReference type="SAM" id="Coils"/>
    </source>
</evidence>
<evidence type="ECO:0000256" key="4">
    <source>
        <dbReference type="ARBA" id="ARBA00023125"/>
    </source>
</evidence>
<feature type="coiled-coil region" evidence="7">
    <location>
        <begin position="207"/>
        <end position="238"/>
    </location>
</feature>
<dbReference type="GO" id="GO:0043565">
    <property type="term" value="F:sequence-specific DNA binding"/>
    <property type="evidence" value="ECO:0007669"/>
    <property type="project" value="InterPro"/>
</dbReference>
<name>D3RSS1_ALLVD</name>
<evidence type="ECO:0000256" key="8">
    <source>
        <dbReference type="SAM" id="MobiDB-lite"/>
    </source>
</evidence>
<dbReference type="Gene3D" id="1.10.8.60">
    <property type="match status" value="1"/>
</dbReference>
<dbReference type="PROSITE" id="PS00688">
    <property type="entry name" value="SIGMA54_INTERACT_3"/>
    <property type="match status" value="1"/>
</dbReference>
<dbReference type="Pfam" id="PF02954">
    <property type="entry name" value="HTH_8"/>
    <property type="match status" value="1"/>
</dbReference>
<dbReference type="SMART" id="SM00065">
    <property type="entry name" value="GAF"/>
    <property type="match status" value="1"/>
</dbReference>
<dbReference type="KEGG" id="alv:Alvin_1291"/>
<dbReference type="SMART" id="SM00382">
    <property type="entry name" value="AAA"/>
    <property type="match status" value="1"/>
</dbReference>
<dbReference type="Pfam" id="PF25601">
    <property type="entry name" value="AAA_lid_14"/>
    <property type="match status" value="1"/>
</dbReference>
<dbReference type="InterPro" id="IPR025944">
    <property type="entry name" value="Sigma_54_int_dom_CS"/>
</dbReference>
<dbReference type="SUPFAM" id="SSF46689">
    <property type="entry name" value="Homeodomain-like"/>
    <property type="match status" value="1"/>
</dbReference>
<keyword evidence="1" id="KW-0547">Nucleotide-binding</keyword>
<dbReference type="SUPFAM" id="SSF52540">
    <property type="entry name" value="P-loop containing nucleoside triphosphate hydrolases"/>
    <property type="match status" value="1"/>
</dbReference>
<feature type="domain" description="Sigma-54 factor interaction" evidence="9">
    <location>
        <begin position="247"/>
        <end position="476"/>
    </location>
</feature>
<gene>
    <name evidence="10" type="ordered locus">Alvin_1291</name>
</gene>
<accession>D3RSS1</accession>
<dbReference type="HOGENOM" id="CLU_000445_8_11_6"/>
<dbReference type="InterPro" id="IPR003018">
    <property type="entry name" value="GAF"/>
</dbReference>
<evidence type="ECO:0000256" key="1">
    <source>
        <dbReference type="ARBA" id="ARBA00022741"/>
    </source>
</evidence>
<keyword evidence="11" id="KW-1185">Reference proteome</keyword>
<dbReference type="InterPro" id="IPR002078">
    <property type="entry name" value="Sigma_54_int"/>
</dbReference>
<reference evidence="10 11" key="1">
    <citation type="journal article" date="2011" name="Stand. Genomic Sci.">
        <title>Complete genome sequence of Allochromatium vinosum DSM 180(T).</title>
        <authorList>
            <person name="Weissgerber T."/>
            <person name="Zigann R."/>
            <person name="Bruce D."/>
            <person name="Chang Y.J."/>
            <person name="Detter J.C."/>
            <person name="Han C."/>
            <person name="Hauser L."/>
            <person name="Jeffries C.D."/>
            <person name="Land M."/>
            <person name="Munk A.C."/>
            <person name="Tapia R."/>
            <person name="Dahl C."/>
        </authorList>
    </citation>
    <scope>NUCLEOTIDE SEQUENCE [LARGE SCALE GENOMIC DNA]</scope>
    <source>
        <strain evidence="11">ATCC 17899 / DSM 180 / NBRC 103801 / NCIMB 10441 / D</strain>
    </source>
</reference>
<dbReference type="PANTHER" id="PTHR32071:SF117">
    <property type="entry name" value="PTS-DEPENDENT DIHYDROXYACETONE KINASE OPERON REGULATORY PROTEIN-RELATED"/>
    <property type="match status" value="1"/>
</dbReference>
<dbReference type="PROSITE" id="PS00675">
    <property type="entry name" value="SIGMA54_INTERACT_1"/>
    <property type="match status" value="1"/>
</dbReference>
<dbReference type="InterPro" id="IPR058031">
    <property type="entry name" value="AAA_lid_NorR"/>
</dbReference>
<dbReference type="eggNOG" id="COG2203">
    <property type="taxonomic scope" value="Bacteria"/>
</dbReference>
<feature type="region of interest" description="Disordered" evidence="8">
    <location>
        <begin position="1"/>
        <end position="28"/>
    </location>
</feature>
<keyword evidence="2" id="KW-0067">ATP-binding</keyword>
<dbReference type="Pfam" id="PF00158">
    <property type="entry name" value="Sigma54_activat"/>
    <property type="match status" value="1"/>
</dbReference>
<dbReference type="EMBL" id="CP001896">
    <property type="protein sequence ID" value="ADC62230.1"/>
    <property type="molecule type" value="Genomic_DNA"/>
</dbReference>
<dbReference type="InterPro" id="IPR029016">
    <property type="entry name" value="GAF-like_dom_sf"/>
</dbReference>
<dbReference type="Gene3D" id="1.10.10.60">
    <property type="entry name" value="Homeodomain-like"/>
    <property type="match status" value="1"/>
</dbReference>
<dbReference type="CDD" id="cd00009">
    <property type="entry name" value="AAA"/>
    <property type="match status" value="1"/>
</dbReference>